<evidence type="ECO:0000313" key="1">
    <source>
        <dbReference type="EMBL" id="GAA0355712.1"/>
    </source>
</evidence>
<gene>
    <name evidence="1" type="ORF">GCM10008932_05890</name>
</gene>
<sequence length="80" mass="9554">MEEQEIWQEIETCYFEQTYSPTLKLYIQQLVQAYKISSEEAYLFSYSQTKQLIETAIQQEERVPSSFESNGFMEDQDVSF</sequence>
<dbReference type="Proteomes" id="UP001501166">
    <property type="component" value="Unassembled WGS sequence"/>
</dbReference>
<protein>
    <submittedName>
        <fullName evidence="1">Uncharacterized protein</fullName>
    </submittedName>
</protein>
<dbReference type="EMBL" id="BAAACW010000038">
    <property type="protein sequence ID" value="GAA0355712.1"/>
    <property type="molecule type" value="Genomic_DNA"/>
</dbReference>
<reference evidence="1 2" key="1">
    <citation type="journal article" date="2019" name="Int. J. Syst. Evol. Microbiol.">
        <title>The Global Catalogue of Microorganisms (GCM) 10K type strain sequencing project: providing services to taxonomists for standard genome sequencing and annotation.</title>
        <authorList>
            <consortium name="The Broad Institute Genomics Platform"/>
            <consortium name="The Broad Institute Genome Sequencing Center for Infectious Disease"/>
            <person name="Wu L."/>
            <person name="Ma J."/>
        </authorList>
    </citation>
    <scope>NUCLEOTIDE SEQUENCE [LARGE SCALE GENOMIC DNA]</scope>
    <source>
        <strain evidence="1 2">JCM 12662</strain>
    </source>
</reference>
<dbReference type="RefSeq" id="WP_161879797.1">
    <property type="nucleotide sequence ID" value="NZ_BAAACW010000038.1"/>
</dbReference>
<organism evidence="1 2">
    <name type="scientific">Alkalibacterium iburiense</name>
    <dbReference type="NCBI Taxonomy" id="290589"/>
    <lineage>
        <taxon>Bacteria</taxon>
        <taxon>Bacillati</taxon>
        <taxon>Bacillota</taxon>
        <taxon>Bacilli</taxon>
        <taxon>Lactobacillales</taxon>
        <taxon>Carnobacteriaceae</taxon>
        <taxon>Alkalibacterium</taxon>
    </lineage>
</organism>
<evidence type="ECO:0000313" key="2">
    <source>
        <dbReference type="Proteomes" id="UP001501166"/>
    </source>
</evidence>
<comment type="caution">
    <text evidence="1">The sequence shown here is derived from an EMBL/GenBank/DDBJ whole genome shotgun (WGS) entry which is preliminary data.</text>
</comment>
<name>A0ABN0X5L6_9LACT</name>
<proteinExistence type="predicted"/>
<keyword evidence="2" id="KW-1185">Reference proteome</keyword>
<accession>A0ABN0X5L6</accession>